<feature type="domain" description="Flagellar basal body rod protein N-terminal" evidence="3">
    <location>
        <begin position="11"/>
        <end position="35"/>
    </location>
</feature>
<keyword evidence="6" id="KW-0966">Cell projection</keyword>
<dbReference type="NCBIfam" id="TIGR03506">
    <property type="entry name" value="FlgEFG_subfam"/>
    <property type="match status" value="1"/>
</dbReference>
<dbReference type="InterPro" id="IPR020013">
    <property type="entry name" value="Flagellar_FlgE/F/G"/>
</dbReference>
<evidence type="ECO:0000259" key="4">
    <source>
        <dbReference type="Pfam" id="PF06429"/>
    </source>
</evidence>
<dbReference type="Pfam" id="PF06429">
    <property type="entry name" value="Flg_bbr_C"/>
    <property type="match status" value="1"/>
</dbReference>
<sequence length="273" mass="30164">MSRMSIQASVTMGQLQQKIDTIGNNIANLNTHGYKNREVNFSSLLTQQINAEEVNDQRLTPDGIRVGAGARLGHTNLNLKQGSLQDTGRALDVALMKENQLFQISVVENGIQETRYTRAGNFYLTPTEAEGQSMLVTSDGNPVIGNNGPIILADNMEDLKINENGQIEVTRNGVQQVEGQLTIVEAIRPRMLEATGDNMFRLSADSLANYNEAEIIQEVAQQDIQVKSGALEASNVDLSEQMSELIQTQRAYQFNAKSISMHDQMRGLINQLR</sequence>
<dbReference type="EMBL" id="JBHSDT010000004">
    <property type="protein sequence ID" value="MFC4402885.1"/>
    <property type="molecule type" value="Genomic_DNA"/>
</dbReference>
<dbReference type="Pfam" id="PF00460">
    <property type="entry name" value="Flg_bb_rod"/>
    <property type="match status" value="1"/>
</dbReference>
<dbReference type="InterPro" id="IPR001444">
    <property type="entry name" value="Flag_bb_rod_N"/>
</dbReference>
<comment type="similarity">
    <text evidence="1 2">Belongs to the flagella basal body rod proteins family.</text>
</comment>
<evidence type="ECO:0000313" key="6">
    <source>
        <dbReference type="EMBL" id="MFC4402885.1"/>
    </source>
</evidence>
<dbReference type="SUPFAM" id="SSF117143">
    <property type="entry name" value="Flagellar hook protein flgE"/>
    <property type="match status" value="1"/>
</dbReference>
<dbReference type="InterPro" id="IPR053967">
    <property type="entry name" value="LlgE_F_G-like_D1"/>
</dbReference>
<dbReference type="InterPro" id="IPR010930">
    <property type="entry name" value="Flg_bb/hook_C_dom"/>
</dbReference>
<comment type="caution">
    <text evidence="6">The sequence shown here is derived from an EMBL/GenBank/DDBJ whole genome shotgun (WGS) entry which is preliminary data.</text>
</comment>
<protein>
    <submittedName>
        <fullName evidence="6">Flagellar hook-basal body protein</fullName>
    </submittedName>
</protein>
<feature type="domain" description="Flagellar hook protein FlgE/F/G-like D1" evidence="5">
    <location>
        <begin position="107"/>
        <end position="169"/>
    </location>
</feature>
<keyword evidence="7" id="KW-1185">Reference proteome</keyword>
<keyword evidence="2" id="KW-0975">Bacterial flagellum</keyword>
<dbReference type="PANTHER" id="PTHR30435">
    <property type="entry name" value="FLAGELLAR PROTEIN"/>
    <property type="match status" value="1"/>
</dbReference>
<evidence type="ECO:0000256" key="1">
    <source>
        <dbReference type="ARBA" id="ARBA00009677"/>
    </source>
</evidence>
<gene>
    <name evidence="6" type="ORF">ACFOY7_07335</name>
</gene>
<keyword evidence="6" id="KW-0282">Flagellum</keyword>
<dbReference type="PROSITE" id="PS00588">
    <property type="entry name" value="FLAGELLA_BB_ROD"/>
    <property type="match status" value="1"/>
</dbReference>
<organism evidence="6 7">
    <name type="scientific">Gracilibacillus xinjiangensis</name>
    <dbReference type="NCBI Taxonomy" id="1193282"/>
    <lineage>
        <taxon>Bacteria</taxon>
        <taxon>Bacillati</taxon>
        <taxon>Bacillota</taxon>
        <taxon>Bacilli</taxon>
        <taxon>Bacillales</taxon>
        <taxon>Bacillaceae</taxon>
        <taxon>Gracilibacillus</taxon>
    </lineage>
</organism>
<dbReference type="Proteomes" id="UP001595882">
    <property type="component" value="Unassembled WGS sequence"/>
</dbReference>
<dbReference type="RefSeq" id="WP_390250897.1">
    <property type="nucleotide sequence ID" value="NZ_JBHSDT010000004.1"/>
</dbReference>
<evidence type="ECO:0000259" key="3">
    <source>
        <dbReference type="Pfam" id="PF00460"/>
    </source>
</evidence>
<evidence type="ECO:0000259" key="5">
    <source>
        <dbReference type="Pfam" id="PF22692"/>
    </source>
</evidence>
<reference evidence="7" key="1">
    <citation type="journal article" date="2019" name="Int. J. Syst. Evol. Microbiol.">
        <title>The Global Catalogue of Microorganisms (GCM) 10K type strain sequencing project: providing services to taxonomists for standard genome sequencing and annotation.</title>
        <authorList>
            <consortium name="The Broad Institute Genomics Platform"/>
            <consortium name="The Broad Institute Genome Sequencing Center for Infectious Disease"/>
            <person name="Wu L."/>
            <person name="Ma J."/>
        </authorList>
    </citation>
    <scope>NUCLEOTIDE SEQUENCE [LARGE SCALE GENOMIC DNA]</scope>
    <source>
        <strain evidence="7">CCUG 37865</strain>
    </source>
</reference>
<dbReference type="InterPro" id="IPR019776">
    <property type="entry name" value="Flagellar_basal_body_rod_CS"/>
</dbReference>
<proteinExistence type="inferred from homology"/>
<dbReference type="Pfam" id="PF22692">
    <property type="entry name" value="LlgE_F_G_D1"/>
    <property type="match status" value="1"/>
</dbReference>
<dbReference type="PANTHER" id="PTHR30435:SF19">
    <property type="entry name" value="FLAGELLAR BASAL-BODY ROD PROTEIN FLGG"/>
    <property type="match status" value="1"/>
</dbReference>
<evidence type="ECO:0000256" key="2">
    <source>
        <dbReference type="RuleBase" id="RU362116"/>
    </source>
</evidence>
<evidence type="ECO:0000313" key="7">
    <source>
        <dbReference type="Proteomes" id="UP001595882"/>
    </source>
</evidence>
<dbReference type="InterPro" id="IPR037925">
    <property type="entry name" value="FlgE/F/G-like"/>
</dbReference>
<comment type="subcellular location">
    <subcellularLocation>
        <location evidence="2">Bacterial flagellum basal body</location>
    </subcellularLocation>
</comment>
<feature type="domain" description="Flagellar basal-body/hook protein C-terminal" evidence="4">
    <location>
        <begin position="228"/>
        <end position="272"/>
    </location>
</feature>
<accession>A0ABV8WSZ7</accession>
<keyword evidence="6" id="KW-0969">Cilium</keyword>
<name>A0ABV8WSZ7_9BACI</name>